<dbReference type="InterPro" id="IPR000182">
    <property type="entry name" value="GNAT_dom"/>
</dbReference>
<dbReference type="SUPFAM" id="SSF55729">
    <property type="entry name" value="Acyl-CoA N-acyltransferases (Nat)"/>
    <property type="match status" value="1"/>
</dbReference>
<keyword evidence="3" id="KW-1185">Reference proteome</keyword>
<sequence>MSDQKMQIKLIDKIEYNHAAEFLRTDIELNALIIEDLSEEHMMVYGSYLNMNLNALLMIYPEKIYYYSPVINLPLTEFASIIQETGIRKIVGKKELIDEFKHHFQMDLETDSFMLKYGGSRGFQPSKEIKVITSLEECRKLYDLFMQVDEYKMVGPNEDFFANDHYQNIEAGKLKVLYKAEDGKMVSTAGVFIESSSTAIIVGVATPPVHRRKGYASEMIRAICHELAAEEMAIYLFYNNPDAGNLYKQLGFYEAAKWKVLGIAAQT</sequence>
<evidence type="ECO:0000313" key="3">
    <source>
        <dbReference type="Proteomes" id="UP000441585"/>
    </source>
</evidence>
<dbReference type="Pfam" id="PF00583">
    <property type="entry name" value="Acetyltransf_1"/>
    <property type="match status" value="1"/>
</dbReference>
<protein>
    <submittedName>
        <fullName evidence="2">GNAT family N-acetyltransferase</fullName>
    </submittedName>
</protein>
<dbReference type="Gene3D" id="3.40.630.30">
    <property type="match status" value="1"/>
</dbReference>
<dbReference type="PROSITE" id="PS51186">
    <property type="entry name" value="GNAT"/>
    <property type="match status" value="1"/>
</dbReference>
<proteinExistence type="predicted"/>
<comment type="caution">
    <text evidence="2">The sequence shown here is derived from an EMBL/GenBank/DDBJ whole genome shotgun (WGS) entry which is preliminary data.</text>
</comment>
<evidence type="ECO:0000313" key="2">
    <source>
        <dbReference type="EMBL" id="MRX53950.1"/>
    </source>
</evidence>
<feature type="domain" description="N-acetyltransferase" evidence="1">
    <location>
        <begin position="127"/>
        <end position="267"/>
    </location>
</feature>
<dbReference type="RefSeq" id="WP_070877498.1">
    <property type="nucleotide sequence ID" value="NZ_CAJGAA010000001.1"/>
</dbReference>
<dbReference type="AlphaFoldDB" id="A0A6I2M721"/>
<dbReference type="Proteomes" id="UP000441585">
    <property type="component" value="Unassembled WGS sequence"/>
</dbReference>
<dbReference type="GO" id="GO:0016747">
    <property type="term" value="F:acyltransferase activity, transferring groups other than amino-acyl groups"/>
    <property type="evidence" value="ECO:0007669"/>
    <property type="project" value="InterPro"/>
</dbReference>
<accession>A0A6I2M721</accession>
<keyword evidence="2" id="KW-0808">Transferase</keyword>
<dbReference type="CDD" id="cd04301">
    <property type="entry name" value="NAT_SF"/>
    <property type="match status" value="1"/>
</dbReference>
<dbReference type="EMBL" id="WKKF01000001">
    <property type="protein sequence ID" value="MRX53950.1"/>
    <property type="molecule type" value="Genomic_DNA"/>
</dbReference>
<gene>
    <name evidence="2" type="ORF">GJU41_08185</name>
</gene>
<name>A0A6I2M721_9BACI</name>
<dbReference type="InterPro" id="IPR016181">
    <property type="entry name" value="Acyl_CoA_acyltransferase"/>
</dbReference>
<evidence type="ECO:0000259" key="1">
    <source>
        <dbReference type="PROSITE" id="PS51186"/>
    </source>
</evidence>
<reference evidence="2 3" key="1">
    <citation type="submission" date="2019-11" db="EMBL/GenBank/DDBJ databases">
        <title>Bacillus idriensis genome.</title>
        <authorList>
            <person name="Konopka E.N."/>
            <person name="Newman J.D."/>
        </authorList>
    </citation>
    <scope>NUCLEOTIDE SEQUENCE [LARGE SCALE GENOMIC DNA]</scope>
    <source>
        <strain evidence="2 3">DSM 19097</strain>
    </source>
</reference>
<organism evidence="2 3">
    <name type="scientific">Metabacillus idriensis</name>
    <dbReference type="NCBI Taxonomy" id="324768"/>
    <lineage>
        <taxon>Bacteria</taxon>
        <taxon>Bacillati</taxon>
        <taxon>Bacillota</taxon>
        <taxon>Bacilli</taxon>
        <taxon>Bacillales</taxon>
        <taxon>Bacillaceae</taxon>
        <taxon>Metabacillus</taxon>
    </lineage>
</organism>